<gene>
    <name evidence="2" type="ORF">C1H46_005939</name>
</gene>
<accession>A0A540NBR1</accession>
<dbReference type="EMBL" id="VIEB01000071">
    <property type="protein sequence ID" value="TQE08464.1"/>
    <property type="molecule type" value="Genomic_DNA"/>
</dbReference>
<organism evidence="2 3">
    <name type="scientific">Malus baccata</name>
    <name type="common">Siberian crab apple</name>
    <name type="synonym">Pyrus baccata</name>
    <dbReference type="NCBI Taxonomy" id="106549"/>
    <lineage>
        <taxon>Eukaryota</taxon>
        <taxon>Viridiplantae</taxon>
        <taxon>Streptophyta</taxon>
        <taxon>Embryophyta</taxon>
        <taxon>Tracheophyta</taxon>
        <taxon>Spermatophyta</taxon>
        <taxon>Magnoliopsida</taxon>
        <taxon>eudicotyledons</taxon>
        <taxon>Gunneridae</taxon>
        <taxon>Pentapetalae</taxon>
        <taxon>rosids</taxon>
        <taxon>fabids</taxon>
        <taxon>Rosales</taxon>
        <taxon>Rosaceae</taxon>
        <taxon>Amygdaloideae</taxon>
        <taxon>Maleae</taxon>
        <taxon>Malus</taxon>
    </lineage>
</organism>
<keyword evidence="3" id="KW-1185">Reference proteome</keyword>
<name>A0A540NBR1_MALBA</name>
<feature type="region of interest" description="Disordered" evidence="1">
    <location>
        <begin position="1"/>
        <end position="63"/>
    </location>
</feature>
<evidence type="ECO:0000313" key="2">
    <source>
        <dbReference type="EMBL" id="TQE08464.1"/>
    </source>
</evidence>
<dbReference type="Proteomes" id="UP000315295">
    <property type="component" value="Unassembled WGS sequence"/>
</dbReference>
<reference evidence="2 3" key="1">
    <citation type="journal article" date="2019" name="G3 (Bethesda)">
        <title>Sequencing of a Wild Apple (Malus baccata) Genome Unravels the Differences Between Cultivated and Wild Apple Species Regarding Disease Resistance and Cold Tolerance.</title>
        <authorList>
            <person name="Chen X."/>
        </authorList>
    </citation>
    <scope>NUCLEOTIDE SEQUENCE [LARGE SCALE GENOMIC DNA]</scope>
    <source>
        <strain evidence="3">cv. Shandingzi</strain>
        <tissue evidence="2">Leaves</tissue>
    </source>
</reference>
<evidence type="ECO:0000313" key="3">
    <source>
        <dbReference type="Proteomes" id="UP000315295"/>
    </source>
</evidence>
<protein>
    <submittedName>
        <fullName evidence="2">Uncharacterized protein</fullName>
    </submittedName>
</protein>
<feature type="compositionally biased region" description="Basic and acidic residues" evidence="1">
    <location>
        <begin position="43"/>
        <end position="56"/>
    </location>
</feature>
<evidence type="ECO:0000256" key="1">
    <source>
        <dbReference type="SAM" id="MobiDB-lite"/>
    </source>
</evidence>
<dbReference type="AlphaFoldDB" id="A0A540NBR1"/>
<feature type="compositionally biased region" description="Basic and acidic residues" evidence="1">
    <location>
        <begin position="7"/>
        <end position="34"/>
    </location>
</feature>
<proteinExistence type="predicted"/>
<sequence length="63" mass="6718">MAGKNIGIEDRNGKNRTEDVGEDNRGEKKGREGEAGGGGTKRMGYERLGEVGEATRRGRGGCH</sequence>
<comment type="caution">
    <text evidence="2">The sequence shown here is derived from an EMBL/GenBank/DDBJ whole genome shotgun (WGS) entry which is preliminary data.</text>
</comment>